<dbReference type="EMBL" id="JBHRTB010000010">
    <property type="protein sequence ID" value="MFC3142224.1"/>
    <property type="molecule type" value="Genomic_DNA"/>
</dbReference>
<dbReference type="SUPFAM" id="SSF53850">
    <property type="entry name" value="Periplasmic binding protein-like II"/>
    <property type="match status" value="1"/>
</dbReference>
<feature type="signal peptide" evidence="4">
    <location>
        <begin position="1"/>
        <end position="32"/>
    </location>
</feature>
<comment type="similarity">
    <text evidence="1">Belongs to the bacterial solute-binding protein 1 family.</text>
</comment>
<keyword evidence="2" id="KW-0813">Transport</keyword>
<keyword evidence="3 4" id="KW-0732">Signal</keyword>
<gene>
    <name evidence="5" type="ORF">ACFOGP_05860</name>
</gene>
<evidence type="ECO:0000256" key="1">
    <source>
        <dbReference type="ARBA" id="ARBA00008520"/>
    </source>
</evidence>
<evidence type="ECO:0000256" key="2">
    <source>
        <dbReference type="ARBA" id="ARBA00022448"/>
    </source>
</evidence>
<proteinExistence type="inferred from homology"/>
<keyword evidence="6" id="KW-1185">Reference proteome</keyword>
<dbReference type="PANTHER" id="PTHR30061">
    <property type="entry name" value="MALTOSE-BINDING PERIPLASMIC PROTEIN"/>
    <property type="match status" value="1"/>
</dbReference>
<evidence type="ECO:0000313" key="6">
    <source>
        <dbReference type="Proteomes" id="UP001595632"/>
    </source>
</evidence>
<sequence>MKTDFQIRSGSARTSLMAGAAALGLMAAAADAGTVRVTIPEYSSNTLPYFEQAAEAFMAENPDTTIELEMVPWTALQQKLVTDISGGVNSDLAVIGTRWILDYAELGVIEPLDDYITEEFSSRFFEVFLTPSVIDGTNYGLPIAASARAMFYNKDILSAAGYDEPPATWEELMEVSAAITESSADDVYAYGLQGKSTETDVYFYYPMWSYGGTILTEDGKSNVNTEAGLTALTMYKEMIDNGYTQPGVVDYARADIETLFKQGKLGMIITGPFVSKQIQEQSPDLNYGLAKVPEGTNFATYGVTDSIVMFENSEVKEEAWAFLDFLFSNEQRVKFDEAEGFLPVNRFEAEQPQFADNEDLKVFTSLLADAHFAPLVGGWEEIADATLTNLQAVYLGQAEPADALAEIEAAVNGILD</sequence>
<dbReference type="Gene3D" id="3.40.190.10">
    <property type="entry name" value="Periplasmic binding protein-like II"/>
    <property type="match status" value="2"/>
</dbReference>
<dbReference type="PANTHER" id="PTHR30061:SF50">
    <property type="entry name" value="MALTOSE_MALTODEXTRIN-BINDING PERIPLASMIC PROTEIN"/>
    <property type="match status" value="1"/>
</dbReference>
<organism evidence="5 6">
    <name type="scientific">Psychromarinibacter halotolerans</name>
    <dbReference type="NCBI Taxonomy" id="1775175"/>
    <lineage>
        <taxon>Bacteria</taxon>
        <taxon>Pseudomonadati</taxon>
        <taxon>Pseudomonadota</taxon>
        <taxon>Alphaproteobacteria</taxon>
        <taxon>Rhodobacterales</taxon>
        <taxon>Paracoccaceae</taxon>
        <taxon>Psychromarinibacter</taxon>
    </lineage>
</organism>
<dbReference type="CDD" id="cd13585">
    <property type="entry name" value="PBP2_TMBP_like"/>
    <property type="match status" value="1"/>
</dbReference>
<dbReference type="Proteomes" id="UP001595632">
    <property type="component" value="Unassembled WGS sequence"/>
</dbReference>
<dbReference type="Pfam" id="PF01547">
    <property type="entry name" value="SBP_bac_1"/>
    <property type="match status" value="1"/>
</dbReference>
<accession>A0ABV7GPQ2</accession>
<comment type="caution">
    <text evidence="5">The sequence shown here is derived from an EMBL/GenBank/DDBJ whole genome shotgun (WGS) entry which is preliminary data.</text>
</comment>
<protein>
    <submittedName>
        <fullName evidence="5">ABC transporter substrate-binding protein</fullName>
    </submittedName>
</protein>
<dbReference type="InterPro" id="IPR006059">
    <property type="entry name" value="SBP"/>
</dbReference>
<dbReference type="RefSeq" id="WP_275634116.1">
    <property type="nucleotide sequence ID" value="NZ_JARGYD010000007.1"/>
</dbReference>
<evidence type="ECO:0000256" key="3">
    <source>
        <dbReference type="ARBA" id="ARBA00022729"/>
    </source>
</evidence>
<evidence type="ECO:0000256" key="4">
    <source>
        <dbReference type="SAM" id="SignalP"/>
    </source>
</evidence>
<evidence type="ECO:0000313" key="5">
    <source>
        <dbReference type="EMBL" id="MFC3142224.1"/>
    </source>
</evidence>
<name>A0ABV7GPQ2_9RHOB</name>
<feature type="chain" id="PRO_5045691202" evidence="4">
    <location>
        <begin position="33"/>
        <end position="416"/>
    </location>
</feature>
<reference evidence="6" key="1">
    <citation type="journal article" date="2019" name="Int. J. Syst. Evol. Microbiol.">
        <title>The Global Catalogue of Microorganisms (GCM) 10K type strain sequencing project: providing services to taxonomists for standard genome sequencing and annotation.</title>
        <authorList>
            <consortium name="The Broad Institute Genomics Platform"/>
            <consortium name="The Broad Institute Genome Sequencing Center for Infectious Disease"/>
            <person name="Wu L."/>
            <person name="Ma J."/>
        </authorList>
    </citation>
    <scope>NUCLEOTIDE SEQUENCE [LARGE SCALE GENOMIC DNA]</scope>
    <source>
        <strain evidence="6">KCTC 52366</strain>
    </source>
</reference>